<proteinExistence type="predicted"/>
<name>D0NQI6_PHYIT</name>
<dbReference type="AlphaFoldDB" id="D0NQI6"/>
<dbReference type="Proteomes" id="UP000006643">
    <property type="component" value="Unassembled WGS sequence"/>
</dbReference>
<reference evidence="2" key="1">
    <citation type="journal article" date="2009" name="Nature">
        <title>Genome sequence and analysis of the Irish potato famine pathogen Phytophthora infestans.</title>
        <authorList>
            <consortium name="The Broad Institute Genome Sequencing Platform"/>
            <person name="Haas B.J."/>
            <person name="Kamoun S."/>
            <person name="Zody M.C."/>
            <person name="Jiang R.H."/>
            <person name="Handsaker R.E."/>
            <person name="Cano L.M."/>
            <person name="Grabherr M."/>
            <person name="Kodira C.D."/>
            <person name="Raffaele S."/>
            <person name="Torto-Alalibo T."/>
            <person name="Bozkurt T.O."/>
            <person name="Ah-Fong A.M."/>
            <person name="Alvarado L."/>
            <person name="Anderson V.L."/>
            <person name="Armstrong M.R."/>
            <person name="Avrova A."/>
            <person name="Baxter L."/>
            <person name="Beynon J."/>
            <person name="Boevink P.C."/>
            <person name="Bollmann S.R."/>
            <person name="Bos J.I."/>
            <person name="Bulone V."/>
            <person name="Cai G."/>
            <person name="Cakir C."/>
            <person name="Carrington J.C."/>
            <person name="Chawner M."/>
            <person name="Conti L."/>
            <person name="Costanzo S."/>
            <person name="Ewan R."/>
            <person name="Fahlgren N."/>
            <person name="Fischbach M.A."/>
            <person name="Fugelstad J."/>
            <person name="Gilroy E.M."/>
            <person name="Gnerre S."/>
            <person name="Green P.J."/>
            <person name="Grenville-Briggs L.J."/>
            <person name="Griffith J."/>
            <person name="Grunwald N.J."/>
            <person name="Horn K."/>
            <person name="Horner N.R."/>
            <person name="Hu C.H."/>
            <person name="Huitema E."/>
            <person name="Jeong D.H."/>
            <person name="Jones A.M."/>
            <person name="Jones J.D."/>
            <person name="Jones R.W."/>
            <person name="Karlsson E.K."/>
            <person name="Kunjeti S.G."/>
            <person name="Lamour K."/>
            <person name="Liu Z."/>
            <person name="Ma L."/>
            <person name="Maclean D."/>
            <person name="Chibucos M.C."/>
            <person name="McDonald H."/>
            <person name="McWalters J."/>
            <person name="Meijer H.J."/>
            <person name="Morgan W."/>
            <person name="Morris P.F."/>
            <person name="Munro C.A."/>
            <person name="O'Neill K."/>
            <person name="Ospina-Giraldo M."/>
            <person name="Pinzon A."/>
            <person name="Pritchard L."/>
            <person name="Ramsahoye B."/>
            <person name="Ren Q."/>
            <person name="Restrepo S."/>
            <person name="Roy S."/>
            <person name="Sadanandom A."/>
            <person name="Savidor A."/>
            <person name="Schornack S."/>
            <person name="Schwartz D.C."/>
            <person name="Schumann U.D."/>
            <person name="Schwessinger B."/>
            <person name="Seyer L."/>
            <person name="Sharpe T."/>
            <person name="Silvar C."/>
            <person name="Song J."/>
            <person name="Studholme D.J."/>
            <person name="Sykes S."/>
            <person name="Thines M."/>
            <person name="van de Vondervoort P.J."/>
            <person name="Phuntumart V."/>
            <person name="Wawra S."/>
            <person name="Weide R."/>
            <person name="Win J."/>
            <person name="Young C."/>
            <person name="Zhou S."/>
            <person name="Fry W."/>
            <person name="Meyers B.C."/>
            <person name="van West P."/>
            <person name="Ristaino J."/>
            <person name="Govers F."/>
            <person name="Birch P.R."/>
            <person name="Whisson S.C."/>
            <person name="Judelson H.S."/>
            <person name="Nusbaum C."/>
        </authorList>
    </citation>
    <scope>NUCLEOTIDE SEQUENCE [LARGE SCALE GENOMIC DNA]</scope>
    <source>
        <strain evidence="2">T30-4</strain>
    </source>
</reference>
<keyword evidence="2" id="KW-1185">Reference proteome</keyword>
<dbReference type="EMBL" id="DS028153">
    <property type="protein sequence ID" value="EEY62934.1"/>
    <property type="molecule type" value="Genomic_DNA"/>
</dbReference>
<protein>
    <submittedName>
        <fullName evidence="1">Uncharacterized protein</fullName>
    </submittedName>
</protein>
<dbReference type="GeneID" id="9478585"/>
<gene>
    <name evidence="1" type="ORF">PITG_14553</name>
</gene>
<dbReference type="KEGG" id="pif:PITG_14553"/>
<dbReference type="RefSeq" id="XP_002898457.1">
    <property type="nucleotide sequence ID" value="XM_002898411.1"/>
</dbReference>
<evidence type="ECO:0000313" key="1">
    <source>
        <dbReference type="EMBL" id="EEY62934.1"/>
    </source>
</evidence>
<accession>D0NQI6</accession>
<dbReference type="VEuPathDB" id="FungiDB:PITG_14553"/>
<evidence type="ECO:0000313" key="2">
    <source>
        <dbReference type="Proteomes" id="UP000006643"/>
    </source>
</evidence>
<sequence>MSYWSFSVIRFGHHFWEVVNAQGRRLCKAVYHVGGGSRRCIVDDGKYLPDVKCHPMGSSLRDRDYSTACTKVGVLLLPRLTATPMIAKIFGGWRRRHADMRKASVSLESRRECVTVRPLAIALGRAGNEVHRPVEHVT</sequence>
<dbReference type="HOGENOM" id="CLU_1859183_0_0_1"/>
<organism evidence="1 2">
    <name type="scientific">Phytophthora infestans (strain T30-4)</name>
    <name type="common">Potato late blight agent</name>
    <dbReference type="NCBI Taxonomy" id="403677"/>
    <lineage>
        <taxon>Eukaryota</taxon>
        <taxon>Sar</taxon>
        <taxon>Stramenopiles</taxon>
        <taxon>Oomycota</taxon>
        <taxon>Peronosporomycetes</taxon>
        <taxon>Peronosporales</taxon>
        <taxon>Peronosporaceae</taxon>
        <taxon>Phytophthora</taxon>
    </lineage>
</organism>
<dbReference type="InParanoid" id="D0NQI6"/>